<reference evidence="8" key="1">
    <citation type="submission" date="2020-09" db="EMBL/GenBank/DDBJ databases">
        <title>A novel bacterium of genus Paenibacillus, isolated from South China Sea.</title>
        <authorList>
            <person name="Huang H."/>
            <person name="Mo K."/>
            <person name="Hu Y."/>
        </authorList>
    </citation>
    <scope>NUCLEOTIDE SEQUENCE</scope>
    <source>
        <strain evidence="8">IB182493</strain>
    </source>
</reference>
<keyword evidence="9" id="KW-1185">Reference proteome</keyword>
<evidence type="ECO:0000256" key="6">
    <source>
        <dbReference type="ARBA" id="ARBA00023295"/>
    </source>
</evidence>
<evidence type="ECO:0000256" key="1">
    <source>
        <dbReference type="ARBA" id="ARBA00004071"/>
    </source>
</evidence>
<dbReference type="EMBL" id="JACXIY010000017">
    <property type="protein sequence ID" value="MBD2870043.1"/>
    <property type="molecule type" value="Genomic_DNA"/>
</dbReference>
<feature type="domain" description="Glycoside hydrolase family 29 N-terminal" evidence="7">
    <location>
        <begin position="34"/>
        <end position="357"/>
    </location>
</feature>
<dbReference type="SMART" id="SM00812">
    <property type="entry name" value="Alpha_L_fucos"/>
    <property type="match status" value="1"/>
</dbReference>
<dbReference type="Proteomes" id="UP000632125">
    <property type="component" value="Unassembled WGS sequence"/>
</dbReference>
<evidence type="ECO:0000313" key="9">
    <source>
        <dbReference type="Proteomes" id="UP000632125"/>
    </source>
</evidence>
<name>A0A927CL20_9BACL</name>
<keyword evidence="6" id="KW-0326">Glycosidase</keyword>
<protein>
    <recommendedName>
        <fullName evidence="3">alpha-L-fucosidase</fullName>
        <ecNumber evidence="3">3.2.1.51</ecNumber>
    </recommendedName>
</protein>
<gene>
    <name evidence="8" type="ORF">IDH41_15750</name>
</gene>
<proteinExistence type="inferred from homology"/>
<evidence type="ECO:0000256" key="3">
    <source>
        <dbReference type="ARBA" id="ARBA00012662"/>
    </source>
</evidence>
<dbReference type="InterPro" id="IPR016286">
    <property type="entry name" value="FUC_metazoa-typ"/>
</dbReference>
<dbReference type="InterPro" id="IPR057739">
    <property type="entry name" value="Glyco_hydro_29_N"/>
</dbReference>
<dbReference type="Gene3D" id="2.60.40.1180">
    <property type="entry name" value="Golgi alpha-mannosidase II"/>
    <property type="match status" value="1"/>
</dbReference>
<dbReference type="EC" id="3.2.1.51" evidence="3"/>
<evidence type="ECO:0000256" key="4">
    <source>
        <dbReference type="ARBA" id="ARBA00022729"/>
    </source>
</evidence>
<comment type="caution">
    <text evidence="8">The sequence shown here is derived from an EMBL/GenBank/DDBJ whole genome shotgun (WGS) entry which is preliminary data.</text>
</comment>
<dbReference type="SUPFAM" id="SSF51445">
    <property type="entry name" value="(Trans)glycosidases"/>
    <property type="match status" value="1"/>
</dbReference>
<keyword evidence="5" id="KW-0378">Hydrolase</keyword>
<evidence type="ECO:0000256" key="5">
    <source>
        <dbReference type="ARBA" id="ARBA00022801"/>
    </source>
</evidence>
<dbReference type="GO" id="GO:0016139">
    <property type="term" value="P:glycoside catabolic process"/>
    <property type="evidence" value="ECO:0007669"/>
    <property type="project" value="TreeGrafter"/>
</dbReference>
<dbReference type="GO" id="GO:0004560">
    <property type="term" value="F:alpha-L-fucosidase activity"/>
    <property type="evidence" value="ECO:0007669"/>
    <property type="project" value="InterPro"/>
</dbReference>
<dbReference type="Gene3D" id="3.20.20.80">
    <property type="entry name" value="Glycosidases"/>
    <property type="match status" value="1"/>
</dbReference>
<evidence type="ECO:0000313" key="8">
    <source>
        <dbReference type="EMBL" id="MBD2870043.1"/>
    </source>
</evidence>
<dbReference type="GO" id="GO:0006004">
    <property type="term" value="P:fucose metabolic process"/>
    <property type="evidence" value="ECO:0007669"/>
    <property type="project" value="InterPro"/>
</dbReference>
<comment type="similarity">
    <text evidence="2">Belongs to the glycosyl hydrolase 29 family.</text>
</comment>
<dbReference type="Gene3D" id="2.60.120.260">
    <property type="entry name" value="Galactose-binding domain-like"/>
    <property type="match status" value="1"/>
</dbReference>
<dbReference type="PRINTS" id="PR00741">
    <property type="entry name" value="GLHYDRLASE29"/>
</dbReference>
<evidence type="ECO:0000256" key="2">
    <source>
        <dbReference type="ARBA" id="ARBA00007951"/>
    </source>
</evidence>
<keyword evidence="4" id="KW-0732">Signal</keyword>
<comment type="function">
    <text evidence="1">Alpha-L-fucosidase is responsible for hydrolyzing the alpha-1,6-linked fucose joined to the reducing-end N-acetylglucosamine of the carbohydrate moieties of glycoproteins.</text>
</comment>
<sequence length="600" mass="67733">MTEKDRLLDGEQEANAQAVHAHDLECKPEPDRRLGWWREARLGLFIHWGLYSLPAGIWNGEELKGAYGEHLMLRAKIPVKDYEAIAGRFNPLKFDAEQWVQAAKSAGLNYLVFTAKHHDGFAMYDSEVSDYNIVRRTPFGHDPLAELAEACRRHGIVPCIYYSHAMDWHHPDSQGNTWDYPGNIGAYEPAEEWIRDEDKSSRFEKYLEEKAMPQIRELLTRYGPIGVLWFDCGHKLTEAQGRRFLELVRSIQPDCLVNRRVWKEPLGDYGNTSDNQPHVRIPRQDWESIATMNDSWGYKINDHNWKTPSEILRQLIDTVSMNGNYVINVGPTGDGEFDSESLARLHRLGTWLQTNGDSIYGTVRSPIGKPPWGRCTMKGQRLFLHIFDGPLSGQLVIPGIRNELKTVYALADPERKPLLCRRLSDIDWIVDLSGAPQDHLAAVIVAEFLGDLDSNPVKLLVEDDYPNVFGAFECDIVGSTLRFDTGKQGRDNVTDWSEGDLIRWKFRTIIATAFRIRVAYGADASCMGGEFEVAVGDQKRSAKVTNTGGMHAFRDFEIGTVDIPAGGPFTLTVKAVSIPEACLMNLQKVVLVPASSYVLR</sequence>
<dbReference type="RefSeq" id="WP_190862638.1">
    <property type="nucleotide sequence ID" value="NZ_JACXIY010000017.1"/>
</dbReference>
<dbReference type="InterPro" id="IPR017853">
    <property type="entry name" value="GH"/>
</dbReference>
<dbReference type="InterPro" id="IPR013780">
    <property type="entry name" value="Glyco_hydro_b"/>
</dbReference>
<dbReference type="InterPro" id="IPR000933">
    <property type="entry name" value="Glyco_hydro_29"/>
</dbReference>
<organism evidence="8 9">
    <name type="scientific">Paenibacillus arenilitoris</name>
    <dbReference type="NCBI Taxonomy" id="2772299"/>
    <lineage>
        <taxon>Bacteria</taxon>
        <taxon>Bacillati</taxon>
        <taxon>Bacillota</taxon>
        <taxon>Bacilli</taxon>
        <taxon>Bacillales</taxon>
        <taxon>Paenibacillaceae</taxon>
        <taxon>Paenibacillus</taxon>
    </lineage>
</organism>
<evidence type="ECO:0000259" key="7">
    <source>
        <dbReference type="Pfam" id="PF01120"/>
    </source>
</evidence>
<dbReference type="GO" id="GO:0005764">
    <property type="term" value="C:lysosome"/>
    <property type="evidence" value="ECO:0007669"/>
    <property type="project" value="TreeGrafter"/>
</dbReference>
<dbReference type="AlphaFoldDB" id="A0A927CL20"/>
<dbReference type="Pfam" id="PF01120">
    <property type="entry name" value="Alpha_L_fucos"/>
    <property type="match status" value="1"/>
</dbReference>
<dbReference type="PANTHER" id="PTHR10030">
    <property type="entry name" value="ALPHA-L-FUCOSIDASE"/>
    <property type="match status" value="1"/>
</dbReference>
<dbReference type="PANTHER" id="PTHR10030:SF37">
    <property type="entry name" value="ALPHA-L-FUCOSIDASE-RELATED"/>
    <property type="match status" value="1"/>
</dbReference>
<accession>A0A927CL20</accession>